<keyword evidence="8" id="KW-1185">Reference proteome</keyword>
<evidence type="ECO:0000256" key="4">
    <source>
        <dbReference type="ARBA" id="ARBA00023136"/>
    </source>
</evidence>
<dbReference type="eggNOG" id="COG1215">
    <property type="taxonomic scope" value="Bacteria"/>
</dbReference>
<dbReference type="AlphaFoldDB" id="A6DT05"/>
<dbReference type="GO" id="GO:0000271">
    <property type="term" value="P:polysaccharide biosynthetic process"/>
    <property type="evidence" value="ECO:0007669"/>
    <property type="project" value="InterPro"/>
</dbReference>
<keyword evidence="7" id="KW-0808">Transferase</keyword>
<dbReference type="Proteomes" id="UP000004947">
    <property type="component" value="Unassembled WGS sequence"/>
</dbReference>
<evidence type="ECO:0000259" key="6">
    <source>
        <dbReference type="Pfam" id="PF04138"/>
    </source>
</evidence>
<keyword evidence="4 5" id="KW-0472">Membrane</keyword>
<protein>
    <submittedName>
        <fullName evidence="7">Glycosyltransferase</fullName>
    </submittedName>
</protein>
<keyword evidence="2 5" id="KW-0812">Transmembrane</keyword>
<evidence type="ECO:0000313" key="7">
    <source>
        <dbReference type="EMBL" id="EDM25180.1"/>
    </source>
</evidence>
<dbReference type="STRING" id="313628.LNTAR_03089"/>
<sequence>MGNKFLTYCSNICSDLYLTDMETCYKVFKREVIQSIDIKENRFGFEPEVIAKIAAKRIPVYEMGISYYGRSYDEGKKIGAKDGFRALYCILKYNFSGRSIPMQAFMYFFIGLSAAVFNFIVFKSLYSLMDVNTNYAAPIAFISAAGLNYLLCQIIFTRKSWSRFTELIVYSLVVSVVCIVDWYITKSAINAGVNSTWAKILATGIAFIFNFLGRRFIVFK</sequence>
<dbReference type="InterPro" id="IPR050256">
    <property type="entry name" value="Glycosyltransferase_2"/>
</dbReference>
<dbReference type="GO" id="GO:0016740">
    <property type="term" value="F:transferase activity"/>
    <property type="evidence" value="ECO:0007669"/>
    <property type="project" value="UniProtKB-KW"/>
</dbReference>
<accession>A6DT05</accession>
<dbReference type="PANTHER" id="PTHR48090">
    <property type="entry name" value="UNDECAPRENYL-PHOSPHATE 4-DEOXY-4-FORMAMIDO-L-ARABINOSE TRANSFERASE-RELATED"/>
    <property type="match status" value="1"/>
</dbReference>
<dbReference type="Pfam" id="PF04138">
    <property type="entry name" value="GtrA_DPMS_TM"/>
    <property type="match status" value="1"/>
</dbReference>
<name>A6DT05_9BACT</name>
<feature type="transmembrane region" description="Helical" evidence="5">
    <location>
        <begin position="196"/>
        <end position="213"/>
    </location>
</feature>
<dbReference type="InterPro" id="IPR007267">
    <property type="entry name" value="GtrA_DPMS_TM"/>
</dbReference>
<dbReference type="PANTHER" id="PTHR48090:SF7">
    <property type="entry name" value="RFBJ PROTEIN"/>
    <property type="match status" value="1"/>
</dbReference>
<dbReference type="GO" id="GO:0016020">
    <property type="term" value="C:membrane"/>
    <property type="evidence" value="ECO:0007669"/>
    <property type="project" value="UniProtKB-SubCell"/>
</dbReference>
<reference evidence="7 8" key="1">
    <citation type="journal article" date="2010" name="J. Bacteriol.">
        <title>Genome sequence of Lentisphaera araneosa HTCC2155T, the type species of the order Lentisphaerales in the phylum Lentisphaerae.</title>
        <authorList>
            <person name="Thrash J.C."/>
            <person name="Cho J.C."/>
            <person name="Vergin K.L."/>
            <person name="Morris R.M."/>
            <person name="Giovannoni S.J."/>
        </authorList>
    </citation>
    <scope>NUCLEOTIDE SEQUENCE [LARGE SCALE GENOMIC DNA]</scope>
    <source>
        <strain evidence="7 8">HTCC2155</strain>
    </source>
</reference>
<keyword evidence="3 5" id="KW-1133">Transmembrane helix</keyword>
<evidence type="ECO:0000256" key="3">
    <source>
        <dbReference type="ARBA" id="ARBA00022989"/>
    </source>
</evidence>
<proteinExistence type="predicted"/>
<feature type="transmembrane region" description="Helical" evidence="5">
    <location>
        <begin position="167"/>
        <end position="184"/>
    </location>
</feature>
<organism evidence="7 8">
    <name type="scientific">Lentisphaera araneosa HTCC2155</name>
    <dbReference type="NCBI Taxonomy" id="313628"/>
    <lineage>
        <taxon>Bacteria</taxon>
        <taxon>Pseudomonadati</taxon>
        <taxon>Lentisphaerota</taxon>
        <taxon>Lentisphaeria</taxon>
        <taxon>Lentisphaerales</taxon>
        <taxon>Lentisphaeraceae</taxon>
        <taxon>Lentisphaera</taxon>
    </lineage>
</organism>
<evidence type="ECO:0000256" key="5">
    <source>
        <dbReference type="SAM" id="Phobius"/>
    </source>
</evidence>
<dbReference type="EMBL" id="ABCK01000034">
    <property type="protein sequence ID" value="EDM25180.1"/>
    <property type="molecule type" value="Genomic_DNA"/>
</dbReference>
<evidence type="ECO:0000256" key="1">
    <source>
        <dbReference type="ARBA" id="ARBA00004141"/>
    </source>
</evidence>
<feature type="domain" description="GtrA/DPMS transmembrane" evidence="6">
    <location>
        <begin position="107"/>
        <end position="219"/>
    </location>
</feature>
<evidence type="ECO:0000256" key="2">
    <source>
        <dbReference type="ARBA" id="ARBA00022692"/>
    </source>
</evidence>
<comment type="caution">
    <text evidence="7">The sequence shown here is derived from an EMBL/GenBank/DDBJ whole genome shotgun (WGS) entry which is preliminary data.</text>
</comment>
<feature type="transmembrane region" description="Helical" evidence="5">
    <location>
        <begin position="135"/>
        <end position="155"/>
    </location>
</feature>
<evidence type="ECO:0000313" key="8">
    <source>
        <dbReference type="Proteomes" id="UP000004947"/>
    </source>
</evidence>
<comment type="subcellular location">
    <subcellularLocation>
        <location evidence="1">Membrane</location>
        <topology evidence="1">Multi-pass membrane protein</topology>
    </subcellularLocation>
</comment>
<feature type="transmembrane region" description="Helical" evidence="5">
    <location>
        <begin position="104"/>
        <end position="129"/>
    </location>
</feature>
<gene>
    <name evidence="7" type="ORF">LNTAR_03089</name>
</gene>